<dbReference type="InterPro" id="IPR003423">
    <property type="entry name" value="OMP_efflux"/>
</dbReference>
<dbReference type="EMBL" id="JAOWKX010000002">
    <property type="protein sequence ID" value="MCV2884187.1"/>
    <property type="molecule type" value="Genomic_DNA"/>
</dbReference>
<protein>
    <submittedName>
        <fullName evidence="2">TolC family protein</fullName>
    </submittedName>
</protein>
<proteinExistence type="inferred from homology"/>
<sequence length="440" mass="48950">MYLFNLGYAQRARMPGHNKRVLFALTIGLLYSITVLAEESKITSITLEDAVKRTLAYSPQIASFDFKTLALDGEAQSAALNPAYTLGVELENVLGTGEVSGIKEAEATLTLSSVIELGDKVNARLAIVDAKRSLVEAEKRAASLDILGEVNRRYINALAEQANLALAQQGLELAKYAYQAVKQRVEAGATAEFELHRAESSLSQARMDVLLVEKRVIQANTHLSMMWGDMSPPFVNVTGDFFSTPDTQTRENLLRVLESSPFLDIYATQSRTAETNLRLIQANNQFDVSWSAGIRRMQGIDETTLVAGISVPLFQKSRNQGQYIAQKAQLDAIEQERLAARQSLFSQVNMLFYGRDQAVLELQTLRQHIIPPLEKALEQVKQAYEDGRFSYLEWMTIQQELLNKRYALIQAASRVHLRNADIESLTGHSVQSPASSTFSQ</sequence>
<dbReference type="InterPro" id="IPR010131">
    <property type="entry name" value="MdtP/NodT-like"/>
</dbReference>
<accession>A0ABT3A683</accession>
<name>A0ABT3A683_9ALTE</name>
<organism evidence="2 3">
    <name type="scientific">Fluctibacter corallii</name>
    <dbReference type="NCBI Taxonomy" id="2984329"/>
    <lineage>
        <taxon>Bacteria</taxon>
        <taxon>Pseudomonadati</taxon>
        <taxon>Pseudomonadota</taxon>
        <taxon>Gammaproteobacteria</taxon>
        <taxon>Alteromonadales</taxon>
        <taxon>Alteromonadaceae</taxon>
        <taxon>Fluctibacter</taxon>
    </lineage>
</organism>
<reference evidence="2 3" key="1">
    <citation type="submission" date="2022-10" db="EMBL/GenBank/DDBJ databases">
        <title>Aestuariibacter sp. AA17 isolated from Montipora capitata coral fragment.</title>
        <authorList>
            <person name="Emsley S.A."/>
            <person name="Pfannmuller K.M."/>
            <person name="Loughran R.M."/>
            <person name="Shlafstein M."/>
            <person name="Papke E."/>
            <person name="Saw J.H."/>
            <person name="Ushijima B."/>
            <person name="Videau P."/>
        </authorList>
    </citation>
    <scope>NUCLEOTIDE SEQUENCE [LARGE SCALE GENOMIC DNA]</scope>
    <source>
        <strain evidence="2 3">AA17</strain>
    </source>
</reference>
<evidence type="ECO:0000313" key="2">
    <source>
        <dbReference type="EMBL" id="MCV2884187.1"/>
    </source>
</evidence>
<gene>
    <name evidence="2" type="ORF">OE749_05730</name>
</gene>
<dbReference type="Gene3D" id="1.20.1600.10">
    <property type="entry name" value="Outer membrane efflux proteins (OEP)"/>
    <property type="match status" value="1"/>
</dbReference>
<comment type="similarity">
    <text evidence="1">Belongs to the outer membrane factor (OMF) (TC 1.B.17) family.</text>
</comment>
<dbReference type="RefSeq" id="WP_263711393.1">
    <property type="nucleotide sequence ID" value="NZ_JAOWKX010000002.1"/>
</dbReference>
<keyword evidence="3" id="KW-1185">Reference proteome</keyword>
<evidence type="ECO:0000313" key="3">
    <source>
        <dbReference type="Proteomes" id="UP001652504"/>
    </source>
</evidence>
<dbReference type="PANTHER" id="PTHR30203:SF24">
    <property type="entry name" value="BLR4935 PROTEIN"/>
    <property type="match status" value="1"/>
</dbReference>
<dbReference type="SUPFAM" id="SSF56954">
    <property type="entry name" value="Outer membrane efflux proteins (OEP)"/>
    <property type="match status" value="1"/>
</dbReference>
<dbReference type="PANTHER" id="PTHR30203">
    <property type="entry name" value="OUTER MEMBRANE CATION EFFLUX PROTEIN"/>
    <property type="match status" value="1"/>
</dbReference>
<comment type="caution">
    <text evidence="2">The sequence shown here is derived from an EMBL/GenBank/DDBJ whole genome shotgun (WGS) entry which is preliminary data.</text>
</comment>
<dbReference type="Proteomes" id="UP001652504">
    <property type="component" value="Unassembled WGS sequence"/>
</dbReference>
<dbReference type="Pfam" id="PF02321">
    <property type="entry name" value="OEP"/>
    <property type="match status" value="2"/>
</dbReference>
<evidence type="ECO:0000256" key="1">
    <source>
        <dbReference type="ARBA" id="ARBA00007613"/>
    </source>
</evidence>